<dbReference type="AlphaFoldDB" id="A0A4S8JVV2"/>
<accession>A0A4S8JVV2</accession>
<reference evidence="1 2" key="1">
    <citation type="journal article" date="2019" name="Nat. Plants">
        <title>Genome sequencing of Musa balbisiana reveals subgenome evolution and function divergence in polyploid bananas.</title>
        <authorList>
            <person name="Yao X."/>
        </authorList>
    </citation>
    <scope>NUCLEOTIDE SEQUENCE [LARGE SCALE GENOMIC DNA]</scope>
    <source>
        <strain evidence="2">cv. DH-PKW</strain>
        <tissue evidence="1">Leaves</tissue>
    </source>
</reference>
<keyword evidence="2" id="KW-1185">Reference proteome</keyword>
<gene>
    <name evidence="1" type="ORF">C4D60_Mb05t13320</name>
</gene>
<comment type="caution">
    <text evidence="1">The sequence shown here is derived from an EMBL/GenBank/DDBJ whole genome shotgun (WGS) entry which is preliminary data.</text>
</comment>
<organism evidence="1 2">
    <name type="scientific">Musa balbisiana</name>
    <name type="common">Banana</name>
    <dbReference type="NCBI Taxonomy" id="52838"/>
    <lineage>
        <taxon>Eukaryota</taxon>
        <taxon>Viridiplantae</taxon>
        <taxon>Streptophyta</taxon>
        <taxon>Embryophyta</taxon>
        <taxon>Tracheophyta</taxon>
        <taxon>Spermatophyta</taxon>
        <taxon>Magnoliopsida</taxon>
        <taxon>Liliopsida</taxon>
        <taxon>Zingiberales</taxon>
        <taxon>Musaceae</taxon>
        <taxon>Musa</taxon>
    </lineage>
</organism>
<protein>
    <submittedName>
        <fullName evidence="1">Uncharacterized protein</fullName>
    </submittedName>
</protein>
<name>A0A4S8JVV2_MUSBA</name>
<proteinExistence type="predicted"/>
<dbReference type="EMBL" id="PYDT01000003">
    <property type="protein sequence ID" value="THU66359.1"/>
    <property type="molecule type" value="Genomic_DNA"/>
</dbReference>
<sequence length="90" mass="10022">MDIVCRLIDAPSVDSPCLTGAFADTPCLAGAFAGFIAPVRHLVWTRRVSQEHLRTRRASQEHLQRLIGNLERAAEDLHLTKKASRRAAFL</sequence>
<evidence type="ECO:0000313" key="2">
    <source>
        <dbReference type="Proteomes" id="UP000317650"/>
    </source>
</evidence>
<dbReference type="Proteomes" id="UP000317650">
    <property type="component" value="Chromosome 5"/>
</dbReference>
<evidence type="ECO:0000313" key="1">
    <source>
        <dbReference type="EMBL" id="THU66359.1"/>
    </source>
</evidence>